<evidence type="ECO:0000313" key="3">
    <source>
        <dbReference type="WBParaSite" id="PEQ_0000586601-mRNA-1"/>
    </source>
</evidence>
<sequence>LQLANISNYSLFATETAVCIDFISTVKTIIRAPVYTGALIGRILDVFAFKGFFIFLPKYLEFAGIVGVSGFAVGVLIGSVSSSGRKAAAFVAVCSTMAAILSFLNAAVGCKSVLSHLADYSLINSFHIPPIQPQSSHTARAGYSFDPSIFKKCVCSNTTDMLVSRDFCRESVCESKFVMYFINMAISGVFGGMGVIPAILIILRISLGFQGFLVSLFATLPSPVVWGWIVDSACIRWNNVCGDPIRGACSIYDTDRLRLRTHITYGIMLVSLISDVWVFVFAKDLILIDEEPVRDENGKEEEMQEITSDCISSLFFAELTKLQTF</sequence>
<keyword evidence="2" id="KW-1185">Reference proteome</keyword>
<dbReference type="Pfam" id="PF03137">
    <property type="entry name" value="OATP"/>
    <property type="match status" value="1"/>
</dbReference>
<dbReference type="AlphaFoldDB" id="A0A914RH37"/>
<feature type="transmembrane region" description="Helical" evidence="1">
    <location>
        <begin position="62"/>
        <end position="80"/>
    </location>
</feature>
<keyword evidence="1" id="KW-0812">Transmembrane</keyword>
<feature type="transmembrane region" description="Helical" evidence="1">
    <location>
        <begin position="209"/>
        <end position="229"/>
    </location>
</feature>
<organism evidence="2 3">
    <name type="scientific">Parascaris equorum</name>
    <name type="common">Equine roundworm</name>
    <dbReference type="NCBI Taxonomy" id="6256"/>
    <lineage>
        <taxon>Eukaryota</taxon>
        <taxon>Metazoa</taxon>
        <taxon>Ecdysozoa</taxon>
        <taxon>Nematoda</taxon>
        <taxon>Chromadorea</taxon>
        <taxon>Rhabditida</taxon>
        <taxon>Spirurina</taxon>
        <taxon>Ascaridomorpha</taxon>
        <taxon>Ascaridoidea</taxon>
        <taxon>Ascarididae</taxon>
        <taxon>Parascaris</taxon>
    </lineage>
</organism>
<dbReference type="WBParaSite" id="PEQ_0000586601-mRNA-1">
    <property type="protein sequence ID" value="PEQ_0000586601-mRNA-1"/>
    <property type="gene ID" value="PEQ_0000586601"/>
</dbReference>
<evidence type="ECO:0000256" key="1">
    <source>
        <dbReference type="SAM" id="Phobius"/>
    </source>
</evidence>
<feature type="transmembrane region" description="Helical" evidence="1">
    <location>
        <begin position="87"/>
        <end position="108"/>
    </location>
</feature>
<dbReference type="InterPro" id="IPR004156">
    <property type="entry name" value="OATP"/>
</dbReference>
<reference evidence="3" key="1">
    <citation type="submission" date="2022-11" db="UniProtKB">
        <authorList>
            <consortium name="WormBaseParasite"/>
        </authorList>
    </citation>
    <scope>IDENTIFICATION</scope>
</reference>
<evidence type="ECO:0000313" key="2">
    <source>
        <dbReference type="Proteomes" id="UP000887564"/>
    </source>
</evidence>
<feature type="transmembrane region" description="Helical" evidence="1">
    <location>
        <begin position="263"/>
        <end position="282"/>
    </location>
</feature>
<proteinExistence type="predicted"/>
<dbReference type="GO" id="GO:0016323">
    <property type="term" value="C:basolateral plasma membrane"/>
    <property type="evidence" value="ECO:0007669"/>
    <property type="project" value="TreeGrafter"/>
</dbReference>
<protein>
    <submittedName>
        <fullName evidence="3">Uncharacterized protein</fullName>
    </submittedName>
</protein>
<dbReference type="PANTHER" id="PTHR11388:SF150">
    <property type="entry name" value="SOLUTE CARRIER ORGANIC ANION TRANSPORTER FAMILY MEMBER"/>
    <property type="match status" value="1"/>
</dbReference>
<keyword evidence="1" id="KW-0472">Membrane</keyword>
<keyword evidence="1" id="KW-1133">Transmembrane helix</keyword>
<feature type="transmembrane region" description="Helical" evidence="1">
    <location>
        <begin position="177"/>
        <end position="202"/>
    </location>
</feature>
<dbReference type="GO" id="GO:0043252">
    <property type="term" value="P:sodium-independent organic anion transport"/>
    <property type="evidence" value="ECO:0007669"/>
    <property type="project" value="TreeGrafter"/>
</dbReference>
<name>A0A914RH37_PAREQ</name>
<dbReference type="PANTHER" id="PTHR11388">
    <property type="entry name" value="ORGANIC ANION TRANSPORTER"/>
    <property type="match status" value="1"/>
</dbReference>
<dbReference type="GO" id="GO:0015347">
    <property type="term" value="F:sodium-independent organic anion transmembrane transporter activity"/>
    <property type="evidence" value="ECO:0007669"/>
    <property type="project" value="TreeGrafter"/>
</dbReference>
<accession>A0A914RH37</accession>
<dbReference type="Proteomes" id="UP000887564">
    <property type="component" value="Unplaced"/>
</dbReference>